<evidence type="ECO:0000313" key="1">
    <source>
        <dbReference type="EMBL" id="GFN78465.1"/>
    </source>
</evidence>
<evidence type="ECO:0000313" key="2">
    <source>
        <dbReference type="Proteomes" id="UP000735302"/>
    </source>
</evidence>
<sequence>MPSSSDMSNACGFGKTIPIKLSKSDLASFEEDANLQTFAVTSNEELFFVKNLLDGSDDSESVYSTPLIISALPATVFKTAFIPKQASVTELMDLIHSGAEIVTGTAITVTTSDEAIMHIIGQEIKDDQYQKPESSLPFRNHVISTNGQRTTYQEDILGNLHVESNSSNSKVWKMDTCWYAATTDPLDPDQKVTEDHLRKAVLNGRRARIVADDLSAVTRAIYILPNYVLFQSGLYMYPRNTVNVYGKVGYQLTSTQKSRLQIIHRTLDSRSLPINTIKDTVNNLLWFVSSRIWLERFSTRLNGEHEDVTVEVQDLLHLCTSDIDYYPKDRDTDKCTMLALLVSSSSGLSGKTYRLGPASMQADWVFGTPTGGGSIKWFTSGSKY</sequence>
<gene>
    <name evidence="1" type="ORF">PoB_000497100</name>
</gene>
<name>A0AAV3Y5K2_9GAST</name>
<reference evidence="1 2" key="1">
    <citation type="journal article" date="2021" name="Elife">
        <title>Chloroplast acquisition without the gene transfer in kleptoplastic sea slugs, Plakobranchus ocellatus.</title>
        <authorList>
            <person name="Maeda T."/>
            <person name="Takahashi S."/>
            <person name="Yoshida T."/>
            <person name="Shimamura S."/>
            <person name="Takaki Y."/>
            <person name="Nagai Y."/>
            <person name="Toyoda A."/>
            <person name="Suzuki Y."/>
            <person name="Arimoto A."/>
            <person name="Ishii H."/>
            <person name="Satoh N."/>
            <person name="Nishiyama T."/>
            <person name="Hasebe M."/>
            <person name="Maruyama T."/>
            <person name="Minagawa J."/>
            <person name="Obokata J."/>
            <person name="Shigenobu S."/>
        </authorList>
    </citation>
    <scope>NUCLEOTIDE SEQUENCE [LARGE SCALE GENOMIC DNA]</scope>
</reference>
<dbReference type="AlphaFoldDB" id="A0AAV3Y5K2"/>
<accession>A0AAV3Y5K2</accession>
<protein>
    <submittedName>
        <fullName evidence="1">Uncharacterized protein</fullName>
    </submittedName>
</protein>
<dbReference type="Proteomes" id="UP000735302">
    <property type="component" value="Unassembled WGS sequence"/>
</dbReference>
<proteinExistence type="predicted"/>
<comment type="caution">
    <text evidence="1">The sequence shown here is derived from an EMBL/GenBank/DDBJ whole genome shotgun (WGS) entry which is preliminary data.</text>
</comment>
<dbReference type="EMBL" id="BLXT01000588">
    <property type="protein sequence ID" value="GFN78465.1"/>
    <property type="molecule type" value="Genomic_DNA"/>
</dbReference>
<organism evidence="1 2">
    <name type="scientific">Plakobranchus ocellatus</name>
    <dbReference type="NCBI Taxonomy" id="259542"/>
    <lineage>
        <taxon>Eukaryota</taxon>
        <taxon>Metazoa</taxon>
        <taxon>Spiralia</taxon>
        <taxon>Lophotrochozoa</taxon>
        <taxon>Mollusca</taxon>
        <taxon>Gastropoda</taxon>
        <taxon>Heterobranchia</taxon>
        <taxon>Euthyneura</taxon>
        <taxon>Panpulmonata</taxon>
        <taxon>Sacoglossa</taxon>
        <taxon>Placobranchoidea</taxon>
        <taxon>Plakobranchidae</taxon>
        <taxon>Plakobranchus</taxon>
    </lineage>
</organism>
<keyword evidence="2" id="KW-1185">Reference proteome</keyword>